<dbReference type="PANTHER" id="PTHR11690">
    <property type="entry name" value="AMILORIDE-SENSITIVE SODIUM CHANNEL-RELATED"/>
    <property type="match status" value="1"/>
</dbReference>
<dbReference type="GO" id="GO:0005886">
    <property type="term" value="C:plasma membrane"/>
    <property type="evidence" value="ECO:0007669"/>
    <property type="project" value="TreeGrafter"/>
</dbReference>
<evidence type="ECO:0000256" key="9">
    <source>
        <dbReference type="ARBA" id="ARBA00023136"/>
    </source>
</evidence>
<keyword evidence="15" id="KW-1185">Reference proteome</keyword>
<keyword evidence="7" id="KW-0915">Sodium</keyword>
<feature type="transmembrane region" description="Helical" evidence="13">
    <location>
        <begin position="513"/>
        <end position="537"/>
    </location>
</feature>
<feature type="transmembrane region" description="Helical" evidence="13">
    <location>
        <begin position="92"/>
        <end position="113"/>
    </location>
</feature>
<evidence type="ECO:0000256" key="7">
    <source>
        <dbReference type="ARBA" id="ARBA00023053"/>
    </source>
</evidence>
<evidence type="ECO:0000256" key="11">
    <source>
        <dbReference type="ARBA" id="ARBA00023303"/>
    </source>
</evidence>
<keyword evidence="5 12" id="KW-0812">Transmembrane</keyword>
<evidence type="ECO:0000256" key="3">
    <source>
        <dbReference type="ARBA" id="ARBA00022448"/>
    </source>
</evidence>
<dbReference type="Pfam" id="PF00858">
    <property type="entry name" value="ASC"/>
    <property type="match status" value="2"/>
</dbReference>
<evidence type="ECO:0000256" key="5">
    <source>
        <dbReference type="ARBA" id="ARBA00022692"/>
    </source>
</evidence>
<keyword evidence="4 12" id="KW-0894">Sodium channel</keyword>
<keyword evidence="8 12" id="KW-0406">Ion transport</keyword>
<keyword evidence="3 12" id="KW-0813">Transport</keyword>
<dbReference type="InterPro" id="IPR001873">
    <property type="entry name" value="ENaC"/>
</dbReference>
<evidence type="ECO:0000313" key="14">
    <source>
        <dbReference type="EMBL" id="KZC07762.1"/>
    </source>
</evidence>
<keyword evidence="6 13" id="KW-1133">Transmembrane helix</keyword>
<comment type="similarity">
    <text evidence="2 12">Belongs to the amiloride-sensitive sodium channel (TC 1.A.6) family.</text>
</comment>
<reference evidence="14 15" key="1">
    <citation type="submission" date="2015-07" db="EMBL/GenBank/DDBJ databases">
        <title>The genome of Dufourea novaeangliae.</title>
        <authorList>
            <person name="Pan H."/>
            <person name="Kapheim K."/>
        </authorList>
    </citation>
    <scope>NUCLEOTIDE SEQUENCE [LARGE SCALE GENOMIC DNA]</scope>
    <source>
        <strain evidence="14">0120121106</strain>
        <tissue evidence="14">Whole body</tissue>
    </source>
</reference>
<evidence type="ECO:0000256" key="13">
    <source>
        <dbReference type="SAM" id="Phobius"/>
    </source>
</evidence>
<dbReference type="AlphaFoldDB" id="A0A154P7B7"/>
<dbReference type="STRING" id="178035.A0A154P7B7"/>
<evidence type="ECO:0000256" key="4">
    <source>
        <dbReference type="ARBA" id="ARBA00022461"/>
    </source>
</evidence>
<evidence type="ECO:0000256" key="2">
    <source>
        <dbReference type="ARBA" id="ARBA00007193"/>
    </source>
</evidence>
<accession>A0A154P7B7</accession>
<organism evidence="14 15">
    <name type="scientific">Dufourea novaeangliae</name>
    <name type="common">Sweat bee</name>
    <dbReference type="NCBI Taxonomy" id="178035"/>
    <lineage>
        <taxon>Eukaryota</taxon>
        <taxon>Metazoa</taxon>
        <taxon>Ecdysozoa</taxon>
        <taxon>Arthropoda</taxon>
        <taxon>Hexapoda</taxon>
        <taxon>Insecta</taxon>
        <taxon>Pterygota</taxon>
        <taxon>Neoptera</taxon>
        <taxon>Endopterygota</taxon>
        <taxon>Hymenoptera</taxon>
        <taxon>Apocrita</taxon>
        <taxon>Aculeata</taxon>
        <taxon>Apoidea</taxon>
        <taxon>Anthophila</taxon>
        <taxon>Halictidae</taxon>
        <taxon>Rophitinae</taxon>
        <taxon>Dufourea</taxon>
    </lineage>
</organism>
<keyword evidence="9 13" id="KW-0472">Membrane</keyword>
<evidence type="ECO:0000256" key="12">
    <source>
        <dbReference type="RuleBase" id="RU000679"/>
    </source>
</evidence>
<dbReference type="PANTHER" id="PTHR11690:SF240">
    <property type="entry name" value="PICKPOCKET 25-RELATED"/>
    <property type="match status" value="1"/>
</dbReference>
<proteinExistence type="inferred from homology"/>
<name>A0A154P7B7_DUFNO</name>
<evidence type="ECO:0000256" key="1">
    <source>
        <dbReference type="ARBA" id="ARBA00004141"/>
    </source>
</evidence>
<evidence type="ECO:0000313" key="15">
    <source>
        <dbReference type="Proteomes" id="UP000076502"/>
    </source>
</evidence>
<comment type="subcellular location">
    <subcellularLocation>
        <location evidence="1">Membrane</location>
        <topology evidence="1">Multi-pass membrane protein</topology>
    </subcellularLocation>
</comment>
<keyword evidence="11 12" id="KW-0407">Ion channel</keyword>
<protein>
    <submittedName>
        <fullName evidence="14">Sodium channel protein Nach</fullName>
    </submittedName>
</protein>
<keyword evidence="10 12" id="KW-0739">Sodium transport</keyword>
<sequence>MPKISTNASAKSGPRENNYFYDDEILPDLQARRKARLNVLNSVPADVPKEIGMRTITVKSNAGKYFVEFSSGSTIHGFKHFVAPNRHPIERFLAVLFVVGALVCLVFLSVLFWNRYQNDATVITLNNDSERFKIYKPAMFICPMPNVDESKIPQAFEKHGIERTPEAEQFFTFLSYVNYAEMDKTPDFDKVPSNKWLEILHDIRRDIPPINTKEPDPYEAWVVTENGICLAKRNVFAVYATYKTPKRQQLVADILQFISKANDLGENLITACNRADLSAKEGVKEKLPNLYWISNNWTTVPIPDEVPFYNRDNDRTLETVAMQNEALFAMCDPFETLSFGGQTKLIQLRMVQRLIMSISEIKTKSNVKELHVHQRKCKFVTDGGLKTWPVYTRNMCTIECRMRVIEKRCNCRPHFARPIGGVNVCNARQLRCIGNITKDLFLSDNPPPFCNCLPNCNLIRYQMADSGGTSTLNVPTSSTSISLIIDFPKIVYYRSLLYGFTGFLTSVGGAAGLFLGASVLSFVEIFYYATFHVCFYAKRVKEKNNKMYKVPLHD</sequence>
<dbReference type="OrthoDB" id="6628406at2759"/>
<dbReference type="GO" id="GO:0015280">
    <property type="term" value="F:ligand-gated sodium channel activity"/>
    <property type="evidence" value="ECO:0007669"/>
    <property type="project" value="TreeGrafter"/>
</dbReference>
<dbReference type="Gene3D" id="1.10.287.820">
    <property type="entry name" value="Acid-sensing ion channel domain"/>
    <property type="match status" value="1"/>
</dbReference>
<evidence type="ECO:0000256" key="10">
    <source>
        <dbReference type="ARBA" id="ARBA00023201"/>
    </source>
</evidence>
<evidence type="ECO:0000256" key="6">
    <source>
        <dbReference type="ARBA" id="ARBA00022989"/>
    </source>
</evidence>
<dbReference type="EMBL" id="KQ434829">
    <property type="protein sequence ID" value="KZC07762.1"/>
    <property type="molecule type" value="Genomic_DNA"/>
</dbReference>
<evidence type="ECO:0000256" key="8">
    <source>
        <dbReference type="ARBA" id="ARBA00023065"/>
    </source>
</evidence>
<gene>
    <name evidence="14" type="ORF">WN55_08084</name>
</gene>
<dbReference type="Proteomes" id="UP000076502">
    <property type="component" value="Unassembled WGS sequence"/>
</dbReference>
<dbReference type="Gene3D" id="1.10.287.770">
    <property type="entry name" value="YojJ-like"/>
    <property type="match status" value="1"/>
</dbReference>